<dbReference type="AlphaFoldDB" id="A0A9P6RT63"/>
<feature type="region of interest" description="Disordered" evidence="5">
    <location>
        <begin position="1"/>
        <end position="166"/>
    </location>
</feature>
<evidence type="ECO:0000256" key="2">
    <source>
        <dbReference type="ARBA" id="ARBA00022478"/>
    </source>
</evidence>
<proteinExistence type="predicted"/>
<sequence>MSDEAGSSHENTSGRPADGSASNGSTSASASGSIGSLHTPTATPAGRLSSLRGGRGGGVGAASSSTRGGGEKKMKFVPTVPSKRNKKDAAPSLLDEARAVAGSESGPGSGRGGRGRGGARGRGRGRGHMEDVVATASGPFSLGPAAYARSRPVASGGGASGAHSSYTGVQAIKVEGGEGLSGEDREYYGAAAVDMKFGTVTVDASVPTGLENPNAEKSTGAGSSIKKEKSAAEMDQYMDGVEDDKESGAFDDNSYGTSAEELADIKRKYDGPAQDLLPKSMVDQIFFFQFPSVMPDFKPRVVTPGQATATSSSIDTSSASSPASMSMYSTPDATDKMEDSEEGFLDVKSEPIDVDRPNLIPDHPTTMKSDQDRKHGLLAAGSSSAVPAGQRMKSKAAVKQEKDDATSGEAGGAEGGQTQKEGQIGRLLIYKSGKVKMQVGDIVMDVSSGSECSFLQDVVVVDSNSKEAFVMGSVQKRLVCVPNLTQLLSGLEAMDV</sequence>
<feature type="compositionally biased region" description="Low complexity" evidence="5">
    <location>
        <begin position="307"/>
        <end position="330"/>
    </location>
</feature>
<gene>
    <name evidence="6" type="ORF">BGZ99_008184</name>
</gene>
<keyword evidence="2" id="KW-0240">DNA-directed RNA polymerase</keyword>
<dbReference type="PANTHER" id="PTHR13408">
    <property type="entry name" value="DNA-DIRECTED RNA POLYMERASE III"/>
    <property type="match status" value="1"/>
</dbReference>
<feature type="compositionally biased region" description="Low complexity" evidence="5">
    <location>
        <begin position="17"/>
        <end position="36"/>
    </location>
</feature>
<protein>
    <recommendedName>
        <fullName evidence="8">RNA polymerase III RPC4-domain-containing protein</fullName>
    </recommendedName>
</protein>
<keyword evidence="3" id="KW-0804">Transcription</keyword>
<dbReference type="PANTHER" id="PTHR13408:SF0">
    <property type="entry name" value="DNA-DIRECTED RNA POLYMERASE III SUBUNIT RPC4"/>
    <property type="match status" value="1"/>
</dbReference>
<dbReference type="GO" id="GO:0003677">
    <property type="term" value="F:DNA binding"/>
    <property type="evidence" value="ECO:0007669"/>
    <property type="project" value="InterPro"/>
</dbReference>
<comment type="caution">
    <text evidence="6">The sequence shown here is derived from an EMBL/GenBank/DDBJ whole genome shotgun (WGS) entry which is preliminary data.</text>
</comment>
<evidence type="ECO:0000256" key="5">
    <source>
        <dbReference type="SAM" id="MobiDB-lite"/>
    </source>
</evidence>
<feature type="compositionally biased region" description="Basic residues" evidence="5">
    <location>
        <begin position="113"/>
        <end position="126"/>
    </location>
</feature>
<dbReference type="EMBL" id="JAAAIP010000062">
    <property type="protein sequence ID" value="KAG0327203.1"/>
    <property type="molecule type" value="Genomic_DNA"/>
</dbReference>
<name>A0A9P6RT63_9FUNG</name>
<dbReference type="Pfam" id="PF05132">
    <property type="entry name" value="RNA_pol_Rpc4"/>
    <property type="match status" value="1"/>
</dbReference>
<evidence type="ECO:0000256" key="4">
    <source>
        <dbReference type="ARBA" id="ARBA00023242"/>
    </source>
</evidence>
<organism evidence="6 7">
    <name type="scientific">Dissophora globulifera</name>
    <dbReference type="NCBI Taxonomy" id="979702"/>
    <lineage>
        <taxon>Eukaryota</taxon>
        <taxon>Fungi</taxon>
        <taxon>Fungi incertae sedis</taxon>
        <taxon>Mucoromycota</taxon>
        <taxon>Mortierellomycotina</taxon>
        <taxon>Mortierellomycetes</taxon>
        <taxon>Mortierellales</taxon>
        <taxon>Mortierellaceae</taxon>
        <taxon>Dissophora</taxon>
    </lineage>
</organism>
<reference evidence="6" key="1">
    <citation type="journal article" date="2020" name="Fungal Divers.">
        <title>Resolving the Mortierellaceae phylogeny through synthesis of multi-gene phylogenetics and phylogenomics.</title>
        <authorList>
            <person name="Vandepol N."/>
            <person name="Liber J."/>
            <person name="Desiro A."/>
            <person name="Na H."/>
            <person name="Kennedy M."/>
            <person name="Barry K."/>
            <person name="Grigoriev I.V."/>
            <person name="Miller A.N."/>
            <person name="O'Donnell K."/>
            <person name="Stajich J.E."/>
            <person name="Bonito G."/>
        </authorList>
    </citation>
    <scope>NUCLEOTIDE SEQUENCE</scope>
    <source>
        <strain evidence="6">REB-010B</strain>
    </source>
</reference>
<evidence type="ECO:0000256" key="1">
    <source>
        <dbReference type="ARBA" id="ARBA00004123"/>
    </source>
</evidence>
<accession>A0A9P6RT63</accession>
<dbReference type="InterPro" id="IPR007811">
    <property type="entry name" value="RPC4"/>
</dbReference>
<feature type="compositionally biased region" description="Basic and acidic residues" evidence="5">
    <location>
        <begin position="345"/>
        <end position="356"/>
    </location>
</feature>
<keyword evidence="4" id="KW-0539">Nucleus</keyword>
<keyword evidence="7" id="KW-1185">Reference proteome</keyword>
<feature type="region of interest" description="Disordered" evidence="5">
    <location>
        <begin position="302"/>
        <end position="419"/>
    </location>
</feature>
<dbReference type="Proteomes" id="UP000738325">
    <property type="component" value="Unassembled WGS sequence"/>
</dbReference>
<dbReference type="GO" id="GO:0042797">
    <property type="term" value="P:tRNA transcription by RNA polymerase III"/>
    <property type="evidence" value="ECO:0007669"/>
    <property type="project" value="TreeGrafter"/>
</dbReference>
<evidence type="ECO:0000313" key="6">
    <source>
        <dbReference type="EMBL" id="KAG0327203.1"/>
    </source>
</evidence>
<dbReference type="GO" id="GO:0005666">
    <property type="term" value="C:RNA polymerase III complex"/>
    <property type="evidence" value="ECO:0007669"/>
    <property type="project" value="InterPro"/>
</dbReference>
<evidence type="ECO:0000313" key="7">
    <source>
        <dbReference type="Proteomes" id="UP000738325"/>
    </source>
</evidence>
<feature type="region of interest" description="Disordered" evidence="5">
    <location>
        <begin position="206"/>
        <end position="233"/>
    </location>
</feature>
<dbReference type="OrthoDB" id="5836119at2759"/>
<evidence type="ECO:0008006" key="8">
    <source>
        <dbReference type="Google" id="ProtNLM"/>
    </source>
</evidence>
<comment type="subcellular location">
    <subcellularLocation>
        <location evidence="1">Nucleus</location>
    </subcellularLocation>
</comment>
<evidence type="ECO:0000256" key="3">
    <source>
        <dbReference type="ARBA" id="ARBA00023163"/>
    </source>
</evidence>